<evidence type="ECO:0000256" key="7">
    <source>
        <dbReference type="ARBA" id="ARBA00023242"/>
    </source>
</evidence>
<feature type="domain" description="PHD-type" evidence="12">
    <location>
        <begin position="62"/>
        <end position="181"/>
    </location>
</feature>
<dbReference type="InterPro" id="IPR001202">
    <property type="entry name" value="WW_dom"/>
</dbReference>
<dbReference type="Pfam" id="PF00397">
    <property type="entry name" value="WW"/>
    <property type="match status" value="1"/>
</dbReference>
<feature type="compositionally biased region" description="Low complexity" evidence="9">
    <location>
        <begin position="790"/>
        <end position="818"/>
    </location>
</feature>
<evidence type="ECO:0000256" key="3">
    <source>
        <dbReference type="ARBA" id="ARBA00022723"/>
    </source>
</evidence>
<feature type="region of interest" description="Disordered" evidence="9">
    <location>
        <begin position="644"/>
        <end position="837"/>
    </location>
</feature>
<feature type="region of interest" description="Disordered" evidence="9">
    <location>
        <begin position="188"/>
        <end position="470"/>
    </location>
</feature>
<dbReference type="EMBL" id="HBUE01274998">
    <property type="protein sequence ID" value="CAG6565798.1"/>
    <property type="molecule type" value="Transcribed_RNA"/>
</dbReference>
<dbReference type="InterPro" id="IPR049781">
    <property type="entry name" value="AF10/AF17_PHD"/>
</dbReference>
<dbReference type="FunFam" id="3.30.40.10:FF:000053">
    <property type="entry name" value="protein AF-10 isoform X2"/>
    <property type="match status" value="1"/>
</dbReference>
<evidence type="ECO:0000256" key="6">
    <source>
        <dbReference type="ARBA" id="ARBA00022833"/>
    </source>
</evidence>
<dbReference type="PANTHER" id="PTHR21727">
    <property type="entry name" value="PHOSPHORYLATED CTD INTERACTING FACTOR 1"/>
    <property type="match status" value="1"/>
</dbReference>
<evidence type="ECO:0000259" key="11">
    <source>
        <dbReference type="PROSITE" id="PS50020"/>
    </source>
</evidence>
<evidence type="ECO:0000259" key="12">
    <source>
        <dbReference type="PROSITE" id="PS51805"/>
    </source>
</evidence>
<dbReference type="CDD" id="cd00201">
    <property type="entry name" value="WW"/>
    <property type="match status" value="1"/>
</dbReference>
<evidence type="ECO:0000256" key="4">
    <source>
        <dbReference type="ARBA" id="ARBA00022737"/>
    </source>
</evidence>
<feature type="compositionally biased region" description="Low complexity" evidence="9">
    <location>
        <begin position="1515"/>
        <end position="1525"/>
    </location>
</feature>
<dbReference type="PANTHER" id="PTHR21727:SF0">
    <property type="entry name" value="MRNA (2'-O-METHYLADENOSINE-N(6)-)-METHYLTRANSFERASE"/>
    <property type="match status" value="1"/>
</dbReference>
<dbReference type="CDD" id="cd15574">
    <property type="entry name" value="PHD_AF10_AF17"/>
    <property type="match status" value="1"/>
</dbReference>
<feature type="compositionally biased region" description="Low complexity" evidence="9">
    <location>
        <begin position="522"/>
        <end position="534"/>
    </location>
</feature>
<organism evidence="13">
    <name type="scientific">Culex pipiens</name>
    <name type="common">House mosquito</name>
    <dbReference type="NCBI Taxonomy" id="7175"/>
    <lineage>
        <taxon>Eukaryota</taxon>
        <taxon>Metazoa</taxon>
        <taxon>Ecdysozoa</taxon>
        <taxon>Arthropoda</taxon>
        <taxon>Hexapoda</taxon>
        <taxon>Insecta</taxon>
        <taxon>Pterygota</taxon>
        <taxon>Neoptera</taxon>
        <taxon>Endopterygota</taxon>
        <taxon>Diptera</taxon>
        <taxon>Nematocera</taxon>
        <taxon>Culicoidea</taxon>
        <taxon>Culicidae</taxon>
        <taxon>Culicinae</taxon>
        <taxon>Culicini</taxon>
        <taxon>Culex</taxon>
        <taxon>Culex</taxon>
    </lineage>
</organism>
<feature type="compositionally biased region" description="Low complexity" evidence="9">
    <location>
        <begin position="766"/>
        <end position="778"/>
    </location>
</feature>
<keyword evidence="4" id="KW-0677">Repeat</keyword>
<feature type="region of interest" description="Disordered" evidence="9">
    <location>
        <begin position="877"/>
        <end position="950"/>
    </location>
</feature>
<dbReference type="InterPro" id="IPR019786">
    <property type="entry name" value="Zinc_finger_PHD-type_CS"/>
</dbReference>
<dbReference type="GO" id="GO:0016422">
    <property type="term" value="F:mRNA (2'-O-methyladenosine-N6-)-methyltransferase activity"/>
    <property type="evidence" value="ECO:0007669"/>
    <property type="project" value="InterPro"/>
</dbReference>
<dbReference type="SMART" id="SM00249">
    <property type="entry name" value="PHD"/>
    <property type="match status" value="2"/>
</dbReference>
<dbReference type="PROSITE" id="PS01359">
    <property type="entry name" value="ZF_PHD_1"/>
    <property type="match status" value="1"/>
</dbReference>
<dbReference type="GO" id="GO:0008270">
    <property type="term" value="F:zinc ion binding"/>
    <property type="evidence" value="ECO:0007669"/>
    <property type="project" value="UniProtKB-KW"/>
</dbReference>
<dbReference type="InterPro" id="IPR039881">
    <property type="entry name" value="PCIF1-like"/>
</dbReference>
<dbReference type="InterPro" id="IPR022035">
    <property type="entry name" value="PCIF1_WW"/>
</dbReference>
<feature type="compositionally biased region" description="Low complexity" evidence="9">
    <location>
        <begin position="679"/>
        <end position="737"/>
    </location>
</feature>
<dbReference type="GO" id="GO:0031491">
    <property type="term" value="F:nucleosome binding"/>
    <property type="evidence" value="ECO:0007669"/>
    <property type="project" value="UniProtKB-ARBA"/>
</dbReference>
<keyword evidence="6" id="KW-0862">Zinc</keyword>
<dbReference type="Pfam" id="PF12237">
    <property type="entry name" value="PCIF1_WW"/>
    <property type="match status" value="1"/>
</dbReference>
<dbReference type="SUPFAM" id="SSF51045">
    <property type="entry name" value="WW domain"/>
    <property type="match status" value="1"/>
</dbReference>
<dbReference type="Gene3D" id="3.30.40.10">
    <property type="entry name" value="Zinc/RING finger domain, C3HC4 (zinc finger)"/>
    <property type="match status" value="2"/>
</dbReference>
<dbReference type="PROSITE" id="PS50020">
    <property type="entry name" value="WW_DOMAIN_2"/>
    <property type="match status" value="1"/>
</dbReference>
<dbReference type="FunFam" id="3.30.40.10:FF:000042">
    <property type="entry name" value="protein AF-10 isoform X1"/>
    <property type="match status" value="1"/>
</dbReference>
<evidence type="ECO:0000256" key="2">
    <source>
        <dbReference type="ARBA" id="ARBA00022553"/>
    </source>
</evidence>
<accession>A0A8D8J5S3</accession>
<sequence>MKEMVGGCCVCSDDRGWSENPLVYCDGQSCAVAVHQACYGIVTVPSGPWYCRKCESQERSARVRCELCPSRDGALKRTDNQGWAHVVCALYIPEVRFGNVTTMEPIILQLIPQERYNKTCYICQEMGKGSRSTAGACMQCNKSGCKQQFHVTCAQQLGLLCEEAGNYLDNVKYCGYCQHHYSKLKKGGNVKTIPPYKPISHETNSSDGPSSPEKELEPASSGQQQHSSGSAMAGNSNSGSGNMKSNSRMPGGELGGSSSAVASSSSSSSKQRKSSSASKSSAGSSSISGPSSGGMVSGGSNSLGANSQSTSSASSGMTGMGSGNAGSSTMPGSNNKTSASSSSGSTKDKDKYSKNVNKVSGTNKGHDKEPSSSSSSSSSSSQRDKSSKSSKSSGGTNSNPSGLGSSASNVNSVSSSLGNSLPKENDPLSSSLPSTMTSSSSNKHQDGIKQEKTLAQISSAAASSARAASLSPAAIPTTLIIKPPHDHSGSNKDLLSKEAIAKFTTSNFTETIVVNSDSVFGTTSSTTSNSNSNNAGGPTSQSSGIGSNMAPTSVIENTPGGGNSSGSKQLNMSGGGNSSYSGSGVAKKRKADARSTPTSIASGDIDINRDLIKDVAVSLVPLPLNKNDNIDPASLSGFEKSIKKAKTEPNSPLQPTTTSGDPNLQNVSPNLVQQTQHGSNVISSSSIKHQSQSNSPQLQQQQQQLQQQQQQQHLQQQQQHLHQQQQQHQQHQQQQQHVPPPQHHPHPHPHPHPHLQHPGMHPHPHPVVGHHPQGQGPPALQIHHHPLPPQMQQQQQMQATSPTTTAAPPMTPTKSTPPDMSHTPQSAPNQTPGPSYAEELHPELVNQGWRKFWSKREGRPYFWNKLTGESLWETPMLNRGGGAGGGGQQGFDPLTDPLGICHSGGTGNGPAGPPPPPQHNNNALKRRASEDTQNHHGQGQGGTGAPPPLKKYVLPGPWDLEIPTNVVMYDRIPTMHPHPYPEVEAMRGLFTVRLFKTYEDLCTKRESINPPAGSFNRWLMERKIIDRGLDPMLPSACAPEISQQMYREIIRDIPIKIVKPKFTGDARKQLSRYCDAAKKIVERRSASVESKKIVKWNAEETYEWLRKTVGASYEDFQDRLSHLRRQCEPHIIATVQNSVEQLCTKIYHLSAQHVKTTRDRHGQILKESGIQELTQPLAAPLARKVWCYPVQFAIPSPRMPQIDYNTDRDHMTIKYTHASLPGPDTHTINSSHLQKLEQLYRYNCFDDKKFDFFIGRVYCMLKRYSSFLYGAASPNQQEPELTQSALPAVVFECLHQHFGVTFECFASPLNCYFRQYCSAFGDADSYFGSRGSFLEFRPVSGSFQVNPPYCEELIDATLQHIDRLLTDSTEPLSFIVFLQEWKEPALQCLSKIEDSHFKRKQVVVMGMEHEYRHGLQHCIPKSDVNFKSIHGTMVVWLQNNAGFQRWGPTEARVDALLEAFRPGRERERDKVVPVSSGGGGVGTTPAPGAGGSTPASVGSPPEAPGSVGEHAPGSTTPKTPTTPTI</sequence>
<feature type="compositionally biased region" description="Basic residues" evidence="9">
    <location>
        <begin position="743"/>
        <end position="764"/>
    </location>
</feature>
<dbReference type="InterPro" id="IPR034732">
    <property type="entry name" value="EPHD"/>
</dbReference>
<dbReference type="InterPro" id="IPR011011">
    <property type="entry name" value="Znf_FYVE_PHD"/>
</dbReference>
<evidence type="ECO:0000259" key="10">
    <source>
        <dbReference type="PROSITE" id="PS50016"/>
    </source>
</evidence>
<dbReference type="InterPro" id="IPR013083">
    <property type="entry name" value="Znf_RING/FYVE/PHD"/>
</dbReference>
<dbReference type="InterPro" id="IPR001965">
    <property type="entry name" value="Znf_PHD"/>
</dbReference>
<dbReference type="CDD" id="cd15672">
    <property type="entry name" value="ePHD_AF10_like"/>
    <property type="match status" value="1"/>
</dbReference>
<dbReference type="GO" id="GO:0042393">
    <property type="term" value="F:histone binding"/>
    <property type="evidence" value="ECO:0007669"/>
    <property type="project" value="UniProtKB-ARBA"/>
</dbReference>
<evidence type="ECO:0000256" key="8">
    <source>
        <dbReference type="PROSITE-ProRule" id="PRU00146"/>
    </source>
</evidence>
<dbReference type="InterPro" id="IPR019787">
    <property type="entry name" value="Znf_PHD-finger"/>
</dbReference>
<dbReference type="GO" id="GO:0099122">
    <property type="term" value="F:RNA polymerase II C-terminal domain binding"/>
    <property type="evidence" value="ECO:0007669"/>
    <property type="project" value="InterPro"/>
</dbReference>
<evidence type="ECO:0000256" key="9">
    <source>
        <dbReference type="SAM" id="MobiDB-lite"/>
    </source>
</evidence>
<evidence type="ECO:0000256" key="1">
    <source>
        <dbReference type="ARBA" id="ARBA00004123"/>
    </source>
</evidence>
<feature type="compositionally biased region" description="Low complexity" evidence="9">
    <location>
        <begin position="389"/>
        <end position="441"/>
    </location>
</feature>
<feature type="compositionally biased region" description="Basic and acidic residues" evidence="9">
    <location>
        <begin position="443"/>
        <end position="452"/>
    </location>
</feature>
<dbReference type="Pfam" id="PF13831">
    <property type="entry name" value="PHD_2"/>
    <property type="match status" value="1"/>
</dbReference>
<proteinExistence type="predicted"/>
<feature type="compositionally biased region" description="Gly residues" evidence="9">
    <location>
        <begin position="879"/>
        <end position="889"/>
    </location>
</feature>
<evidence type="ECO:0000256" key="5">
    <source>
        <dbReference type="ARBA" id="ARBA00022771"/>
    </source>
</evidence>
<feature type="compositionally biased region" description="Low complexity" evidence="9">
    <location>
        <begin position="455"/>
        <end position="470"/>
    </location>
</feature>
<keyword evidence="5 8" id="KW-0863">Zinc-finger</keyword>
<dbReference type="GO" id="GO:0006355">
    <property type="term" value="P:regulation of DNA-templated transcription"/>
    <property type="evidence" value="ECO:0007669"/>
    <property type="project" value="UniProtKB-ARBA"/>
</dbReference>
<dbReference type="SUPFAM" id="SSF57903">
    <property type="entry name" value="FYVE/PHD zinc finger"/>
    <property type="match status" value="1"/>
</dbReference>
<dbReference type="Pfam" id="PF13832">
    <property type="entry name" value="zf-HC5HC2H_2"/>
    <property type="match status" value="1"/>
</dbReference>
<feature type="compositionally biased region" description="Low complexity" evidence="9">
    <location>
        <begin position="325"/>
        <end position="345"/>
    </location>
</feature>
<dbReference type="PROSITE" id="PS50016">
    <property type="entry name" value="ZF_PHD_2"/>
    <property type="match status" value="1"/>
</dbReference>
<feature type="region of interest" description="Disordered" evidence="9">
    <location>
        <begin position="518"/>
        <end position="602"/>
    </location>
</feature>
<keyword evidence="2" id="KW-0597">Phosphoprotein</keyword>
<feature type="compositionally biased region" description="Low complexity" evidence="9">
    <location>
        <begin position="256"/>
        <end position="290"/>
    </location>
</feature>
<dbReference type="GO" id="GO:0005634">
    <property type="term" value="C:nucleus"/>
    <property type="evidence" value="ECO:0007669"/>
    <property type="project" value="UniProtKB-SubCell"/>
</dbReference>
<feature type="compositionally biased region" description="Polar residues" evidence="9">
    <location>
        <begin position="648"/>
        <end position="678"/>
    </location>
</feature>
<reference evidence="13" key="1">
    <citation type="submission" date="2021-05" db="EMBL/GenBank/DDBJ databases">
        <authorList>
            <person name="Alioto T."/>
            <person name="Alioto T."/>
            <person name="Gomez Garrido J."/>
        </authorList>
    </citation>
    <scope>NUCLEOTIDE SEQUENCE</scope>
</reference>
<feature type="compositionally biased region" description="Polar residues" evidence="9">
    <location>
        <begin position="822"/>
        <end position="833"/>
    </location>
</feature>
<feature type="compositionally biased region" description="Low complexity" evidence="9">
    <location>
        <begin position="298"/>
        <end position="317"/>
    </location>
</feature>
<protein>
    <submittedName>
        <fullName evidence="13">Phosphorylated CTD-interacting factor 1</fullName>
    </submittedName>
</protein>
<evidence type="ECO:0000313" key="13">
    <source>
        <dbReference type="EMBL" id="CAG6565798.1"/>
    </source>
</evidence>
<dbReference type="Gene3D" id="2.20.70.10">
    <property type="match status" value="1"/>
</dbReference>
<comment type="subcellular location">
    <subcellularLocation>
        <location evidence="1">Nucleus</location>
    </subcellularLocation>
</comment>
<feature type="compositionally biased region" description="Polar residues" evidence="9">
    <location>
        <begin position="535"/>
        <end position="556"/>
    </location>
</feature>
<dbReference type="InterPro" id="IPR036020">
    <property type="entry name" value="WW_dom_sf"/>
</dbReference>
<feature type="domain" description="WW" evidence="11">
    <location>
        <begin position="843"/>
        <end position="877"/>
    </location>
</feature>
<feature type="compositionally biased region" description="Low complexity" evidence="9">
    <location>
        <begin position="371"/>
        <end position="381"/>
    </location>
</feature>
<feature type="compositionally biased region" description="Low complexity" evidence="9">
    <location>
        <begin position="1483"/>
        <end position="1500"/>
    </location>
</feature>
<keyword evidence="7" id="KW-0539">Nucleus</keyword>
<feature type="domain" description="PHD-type" evidence="10">
    <location>
        <begin position="5"/>
        <end position="57"/>
    </location>
</feature>
<feature type="compositionally biased region" description="Low complexity" evidence="9">
    <location>
        <begin position="219"/>
        <end position="247"/>
    </location>
</feature>
<keyword evidence="3" id="KW-0479">Metal-binding</keyword>
<dbReference type="PROSITE" id="PS51805">
    <property type="entry name" value="EPHD"/>
    <property type="match status" value="1"/>
</dbReference>
<feature type="region of interest" description="Disordered" evidence="9">
    <location>
        <begin position="1464"/>
        <end position="1525"/>
    </location>
</feature>
<dbReference type="EMBL" id="HBUE01169611">
    <property type="protein sequence ID" value="CAG6514310.1"/>
    <property type="molecule type" value="Transcribed_RNA"/>
</dbReference>
<dbReference type="SMART" id="SM00456">
    <property type="entry name" value="WW"/>
    <property type="match status" value="1"/>
</dbReference>
<name>A0A8D8J5S3_CULPI</name>